<evidence type="ECO:0000313" key="2">
    <source>
        <dbReference type="Proteomes" id="UP001234297"/>
    </source>
</evidence>
<comment type="caution">
    <text evidence="1">The sequence shown here is derived from an EMBL/GenBank/DDBJ whole genome shotgun (WGS) entry which is preliminary data.</text>
</comment>
<proteinExistence type="predicted"/>
<keyword evidence="2" id="KW-1185">Reference proteome</keyword>
<name>A0ACC2L3V1_PERAE</name>
<evidence type="ECO:0000313" key="1">
    <source>
        <dbReference type="EMBL" id="KAJ8628042.1"/>
    </source>
</evidence>
<gene>
    <name evidence="1" type="ORF">MRB53_021349</name>
</gene>
<sequence length="99" mass="11207">MTPQKYLSASLHFLHASCSLPLSEDALRGPSRCPSSQWAIQGRLEAVSWVVDVDEKKGKSLFYYVAEVDGHPEKRPLTCWFNGDFREKKTTFKLGESSK</sequence>
<protein>
    <submittedName>
        <fullName evidence="1">Uncharacterized protein</fullName>
    </submittedName>
</protein>
<accession>A0ACC2L3V1</accession>
<organism evidence="1 2">
    <name type="scientific">Persea americana</name>
    <name type="common">Avocado</name>
    <dbReference type="NCBI Taxonomy" id="3435"/>
    <lineage>
        <taxon>Eukaryota</taxon>
        <taxon>Viridiplantae</taxon>
        <taxon>Streptophyta</taxon>
        <taxon>Embryophyta</taxon>
        <taxon>Tracheophyta</taxon>
        <taxon>Spermatophyta</taxon>
        <taxon>Magnoliopsida</taxon>
        <taxon>Magnoliidae</taxon>
        <taxon>Laurales</taxon>
        <taxon>Lauraceae</taxon>
        <taxon>Persea</taxon>
    </lineage>
</organism>
<dbReference type="Proteomes" id="UP001234297">
    <property type="component" value="Chromosome 6"/>
</dbReference>
<dbReference type="EMBL" id="CM056814">
    <property type="protein sequence ID" value="KAJ8628042.1"/>
    <property type="molecule type" value="Genomic_DNA"/>
</dbReference>
<reference evidence="1 2" key="1">
    <citation type="journal article" date="2022" name="Hortic Res">
        <title>A haplotype resolved chromosomal level avocado genome allows analysis of novel avocado genes.</title>
        <authorList>
            <person name="Nath O."/>
            <person name="Fletcher S.J."/>
            <person name="Hayward A."/>
            <person name="Shaw L.M."/>
            <person name="Masouleh A.K."/>
            <person name="Furtado A."/>
            <person name="Henry R.J."/>
            <person name="Mitter N."/>
        </authorList>
    </citation>
    <scope>NUCLEOTIDE SEQUENCE [LARGE SCALE GENOMIC DNA]</scope>
    <source>
        <strain evidence="2">cv. Hass</strain>
    </source>
</reference>